<name>A0ABV1QMF4_9HYPH</name>
<sequence length="226" mass="24358">MFLAEDGRPLALTWNYTPHELRADGAVHIAGLVLGLLGAVCLVVTATLTHLGWIERASLLVYATAMLAMLGASAAYNMWPVSPRKWILRRFDHAFIYLMIAGTYTPVVALVGSGPVAWILLALIWTVALAGIAIKILMPGRWDRVSIVLYLMLGWSGVLAYESVISGLTPSALGFLAVGGLLYSVGVVFHVWRSLPFQNAIWHSFVLAATACHYGTIMASVLHAGA</sequence>
<organism evidence="6 7">
    <name type="scientific">Methylorubrum podarium</name>
    <dbReference type="NCBI Taxonomy" id="200476"/>
    <lineage>
        <taxon>Bacteria</taxon>
        <taxon>Pseudomonadati</taxon>
        <taxon>Pseudomonadota</taxon>
        <taxon>Alphaproteobacteria</taxon>
        <taxon>Hyphomicrobiales</taxon>
        <taxon>Methylobacteriaceae</taxon>
        <taxon>Methylorubrum</taxon>
    </lineage>
</organism>
<feature type="transmembrane region" description="Helical" evidence="5">
    <location>
        <begin position="171"/>
        <end position="192"/>
    </location>
</feature>
<comment type="subcellular location">
    <subcellularLocation>
        <location evidence="1">Membrane</location>
        <topology evidence="1">Multi-pass membrane protein</topology>
    </subcellularLocation>
</comment>
<reference evidence="6 7" key="1">
    <citation type="submission" date="2024-06" db="EMBL/GenBank/DDBJ databases">
        <authorList>
            <person name="Campbell A.G."/>
        </authorList>
    </citation>
    <scope>NUCLEOTIDE SEQUENCE [LARGE SCALE GENOMIC DNA]</scope>
    <source>
        <strain evidence="6 7">EM12</strain>
    </source>
</reference>
<evidence type="ECO:0000256" key="4">
    <source>
        <dbReference type="ARBA" id="ARBA00023136"/>
    </source>
</evidence>
<feature type="transmembrane region" description="Helical" evidence="5">
    <location>
        <begin position="91"/>
        <end position="111"/>
    </location>
</feature>
<feature type="transmembrane region" description="Helical" evidence="5">
    <location>
        <begin position="204"/>
        <end position="224"/>
    </location>
</feature>
<dbReference type="Pfam" id="PF03006">
    <property type="entry name" value="HlyIII"/>
    <property type="match status" value="1"/>
</dbReference>
<accession>A0ABV1QMF4</accession>
<feature type="transmembrane region" description="Helical" evidence="5">
    <location>
        <begin position="145"/>
        <end position="165"/>
    </location>
</feature>
<dbReference type="PANTHER" id="PTHR20855:SF3">
    <property type="entry name" value="LD03007P"/>
    <property type="match status" value="1"/>
</dbReference>
<dbReference type="PANTHER" id="PTHR20855">
    <property type="entry name" value="ADIPOR/PROGESTIN RECEPTOR-RELATED"/>
    <property type="match status" value="1"/>
</dbReference>
<dbReference type="InterPro" id="IPR004254">
    <property type="entry name" value="AdipoR/HlyIII-related"/>
</dbReference>
<keyword evidence="7" id="KW-1185">Reference proteome</keyword>
<evidence type="ECO:0000256" key="5">
    <source>
        <dbReference type="SAM" id="Phobius"/>
    </source>
</evidence>
<feature type="transmembrane region" description="Helical" evidence="5">
    <location>
        <begin position="29"/>
        <end position="53"/>
    </location>
</feature>
<keyword evidence="3 5" id="KW-1133">Transmembrane helix</keyword>
<evidence type="ECO:0000256" key="3">
    <source>
        <dbReference type="ARBA" id="ARBA00022989"/>
    </source>
</evidence>
<feature type="transmembrane region" description="Helical" evidence="5">
    <location>
        <begin position="59"/>
        <end position="79"/>
    </location>
</feature>
<gene>
    <name evidence="6" type="ORF">ABS772_11585</name>
</gene>
<dbReference type="Proteomes" id="UP001480955">
    <property type="component" value="Unassembled WGS sequence"/>
</dbReference>
<dbReference type="RefSeq" id="WP_350394629.1">
    <property type="nucleotide sequence ID" value="NZ_JBELQE010000067.1"/>
</dbReference>
<protein>
    <submittedName>
        <fullName evidence="6">Hemolysin III family protein</fullName>
    </submittedName>
</protein>
<evidence type="ECO:0000256" key="2">
    <source>
        <dbReference type="ARBA" id="ARBA00022692"/>
    </source>
</evidence>
<dbReference type="EMBL" id="JBELQE010000067">
    <property type="protein sequence ID" value="MER2250553.1"/>
    <property type="molecule type" value="Genomic_DNA"/>
</dbReference>
<evidence type="ECO:0000256" key="1">
    <source>
        <dbReference type="ARBA" id="ARBA00004141"/>
    </source>
</evidence>
<keyword evidence="4 5" id="KW-0472">Membrane</keyword>
<proteinExistence type="predicted"/>
<keyword evidence="2 5" id="KW-0812">Transmembrane</keyword>
<evidence type="ECO:0000313" key="7">
    <source>
        <dbReference type="Proteomes" id="UP001480955"/>
    </source>
</evidence>
<feature type="transmembrane region" description="Helical" evidence="5">
    <location>
        <begin position="117"/>
        <end position="138"/>
    </location>
</feature>
<evidence type="ECO:0000313" key="6">
    <source>
        <dbReference type="EMBL" id="MER2250553.1"/>
    </source>
</evidence>
<comment type="caution">
    <text evidence="6">The sequence shown here is derived from an EMBL/GenBank/DDBJ whole genome shotgun (WGS) entry which is preliminary data.</text>
</comment>